<keyword evidence="8" id="KW-1003">Cell membrane</keyword>
<dbReference type="PANTHER" id="PTHR36964:SF1">
    <property type="entry name" value="PROTEIN-METHIONINE-SULFOXIDE REDUCTASE HEME-BINDING SUBUNIT MSRQ"/>
    <property type="match status" value="1"/>
</dbReference>
<dbReference type="GO" id="GO:0020037">
    <property type="term" value="F:heme binding"/>
    <property type="evidence" value="ECO:0007669"/>
    <property type="project" value="UniProtKB-UniRule"/>
</dbReference>
<keyword evidence="7 8" id="KW-0472">Membrane</keyword>
<dbReference type="PANTHER" id="PTHR36964">
    <property type="entry name" value="PROTEIN-METHIONINE-SULFOXIDE REDUCTASE HEME-BINDING SUBUNIT MSRQ"/>
    <property type="match status" value="1"/>
</dbReference>
<dbReference type="GO" id="GO:0016679">
    <property type="term" value="F:oxidoreductase activity, acting on diphenols and related substances as donors"/>
    <property type="evidence" value="ECO:0007669"/>
    <property type="project" value="TreeGrafter"/>
</dbReference>
<evidence type="ECO:0000313" key="10">
    <source>
        <dbReference type="EMBL" id="AXI03056.1"/>
    </source>
</evidence>
<dbReference type="OrthoDB" id="9788328at2"/>
<name>A0A345P6Z7_9GAMM</name>
<evidence type="ECO:0000256" key="4">
    <source>
        <dbReference type="ARBA" id="ARBA00022692"/>
    </source>
</evidence>
<keyword evidence="8" id="KW-0479">Metal-binding</keyword>
<dbReference type="InterPro" id="IPR022837">
    <property type="entry name" value="MsrQ-like"/>
</dbReference>
<dbReference type="GO" id="GO:0030091">
    <property type="term" value="P:protein repair"/>
    <property type="evidence" value="ECO:0007669"/>
    <property type="project" value="UniProtKB-UniRule"/>
</dbReference>
<keyword evidence="8" id="KW-0249">Electron transport</keyword>
<comment type="cofactor">
    <cofactor evidence="8">
        <name>FMN</name>
        <dbReference type="ChEBI" id="CHEBI:58210"/>
    </cofactor>
    <text evidence="8">Binds 1 FMN per subunit.</text>
</comment>
<keyword evidence="3 8" id="KW-0349">Heme</keyword>
<comment type="subcellular location">
    <subcellularLocation>
        <location evidence="8">Cell membrane</location>
        <topology evidence="8">Multi-pass membrane protein</topology>
    </subcellularLocation>
    <subcellularLocation>
        <location evidence="1">Membrane</location>
        <topology evidence="1">Multi-pass membrane protein</topology>
    </subcellularLocation>
</comment>
<reference evidence="10 11" key="1">
    <citation type="submission" date="2018-07" db="EMBL/GenBank/DDBJ databases">
        <title>Genome sequencing of Moraxellaceae gen. HYN0046.</title>
        <authorList>
            <person name="Kim M."/>
            <person name="Yi H."/>
        </authorList>
    </citation>
    <scope>NUCLEOTIDE SEQUENCE [LARGE SCALE GENOMIC DNA]</scope>
    <source>
        <strain evidence="10 11">HYN0046</strain>
    </source>
</reference>
<dbReference type="GO" id="GO:0010181">
    <property type="term" value="F:FMN binding"/>
    <property type="evidence" value="ECO:0007669"/>
    <property type="project" value="UniProtKB-UniRule"/>
</dbReference>
<organism evidence="10 11">
    <name type="scientific">Aquirhabdus parva</name>
    <dbReference type="NCBI Taxonomy" id="2283318"/>
    <lineage>
        <taxon>Bacteria</taxon>
        <taxon>Pseudomonadati</taxon>
        <taxon>Pseudomonadota</taxon>
        <taxon>Gammaproteobacteria</taxon>
        <taxon>Moraxellales</taxon>
        <taxon>Moraxellaceae</taxon>
        <taxon>Aquirhabdus</taxon>
    </lineage>
</organism>
<comment type="subunit">
    <text evidence="8">Heterodimer of a catalytic subunit (MsrP) and a heme-binding subunit (MsrQ).</text>
</comment>
<feature type="transmembrane region" description="Helical" evidence="8">
    <location>
        <begin position="82"/>
        <end position="105"/>
    </location>
</feature>
<keyword evidence="8" id="KW-0285">Flavoprotein</keyword>
<dbReference type="GO" id="GO:0005886">
    <property type="term" value="C:plasma membrane"/>
    <property type="evidence" value="ECO:0007669"/>
    <property type="project" value="UniProtKB-SubCell"/>
</dbReference>
<dbReference type="InterPro" id="IPR013130">
    <property type="entry name" value="Fe3_Rdtase_TM_dom"/>
</dbReference>
<dbReference type="RefSeq" id="WP_114899166.1">
    <property type="nucleotide sequence ID" value="NZ_CP031222.1"/>
</dbReference>
<feature type="transmembrane region" description="Helical" evidence="8">
    <location>
        <begin position="179"/>
        <end position="197"/>
    </location>
</feature>
<evidence type="ECO:0000256" key="8">
    <source>
        <dbReference type="HAMAP-Rule" id="MF_01207"/>
    </source>
</evidence>
<proteinExistence type="inferred from homology"/>
<evidence type="ECO:0000259" key="9">
    <source>
        <dbReference type="Pfam" id="PF01794"/>
    </source>
</evidence>
<evidence type="ECO:0000256" key="7">
    <source>
        <dbReference type="ARBA" id="ARBA00023136"/>
    </source>
</evidence>
<sequence>MSARSIKIARKLKPAVFVLLLCPALWMLYQAIFAQQLLGADPAKELVDQSGSWAIKGILLALAMTPLRIVTDQTYWIIFRRMTGLFAFFYAACHFLIYSVLLLGLDLSLLTTELTKRPYIIVGFIALLCYIPLAITSTHGWQVRLKRNWARLHKLVYVIGILAVIHMTWLKKLGLTTTWPYALALVILLGIRIINWLQKKWHAKKVTHINKAL</sequence>
<protein>
    <recommendedName>
        <fullName evidence="8">Protein-methionine-sulfoxide reductase heme-binding subunit MsrQ</fullName>
    </recommendedName>
    <alternativeName>
        <fullName evidence="8">Flavocytochrome MsrQ</fullName>
    </alternativeName>
</protein>
<keyword evidence="8" id="KW-0288">FMN</keyword>
<feature type="domain" description="Ferric oxidoreductase" evidence="9">
    <location>
        <begin position="55"/>
        <end position="164"/>
    </location>
</feature>
<evidence type="ECO:0000256" key="5">
    <source>
        <dbReference type="ARBA" id="ARBA00022989"/>
    </source>
</evidence>
<dbReference type="EMBL" id="CP031222">
    <property type="protein sequence ID" value="AXI03056.1"/>
    <property type="molecule type" value="Genomic_DNA"/>
</dbReference>
<feature type="transmembrane region" description="Helical" evidence="8">
    <location>
        <begin position="50"/>
        <end position="70"/>
    </location>
</feature>
<dbReference type="AlphaFoldDB" id="A0A345P6Z7"/>
<keyword evidence="5 8" id="KW-1133">Transmembrane helix</keyword>
<comment type="similarity">
    <text evidence="8">Belongs to the MsrQ family.</text>
</comment>
<dbReference type="GO" id="GO:0009055">
    <property type="term" value="F:electron transfer activity"/>
    <property type="evidence" value="ECO:0007669"/>
    <property type="project" value="UniProtKB-UniRule"/>
</dbReference>
<evidence type="ECO:0000256" key="1">
    <source>
        <dbReference type="ARBA" id="ARBA00004141"/>
    </source>
</evidence>
<dbReference type="Pfam" id="PF01794">
    <property type="entry name" value="Ferric_reduct"/>
    <property type="match status" value="1"/>
</dbReference>
<evidence type="ECO:0000256" key="2">
    <source>
        <dbReference type="ARBA" id="ARBA00022448"/>
    </source>
</evidence>
<keyword evidence="11" id="KW-1185">Reference proteome</keyword>
<dbReference type="Proteomes" id="UP000253940">
    <property type="component" value="Chromosome"/>
</dbReference>
<dbReference type="HAMAP" id="MF_01207">
    <property type="entry name" value="MsrQ"/>
    <property type="match status" value="1"/>
</dbReference>
<comment type="cofactor">
    <cofactor evidence="8">
        <name>heme b</name>
        <dbReference type="ChEBI" id="CHEBI:60344"/>
    </cofactor>
    <text evidence="8">Binds 1 heme b (iron(II)-protoporphyrin IX) group per subunit.</text>
</comment>
<dbReference type="GO" id="GO:0046872">
    <property type="term" value="F:metal ion binding"/>
    <property type="evidence" value="ECO:0007669"/>
    <property type="project" value="UniProtKB-KW"/>
</dbReference>
<gene>
    <name evidence="8" type="primary">msrQ</name>
    <name evidence="10" type="ORF">HYN46_09525</name>
</gene>
<evidence type="ECO:0000256" key="3">
    <source>
        <dbReference type="ARBA" id="ARBA00022617"/>
    </source>
</evidence>
<keyword evidence="4 8" id="KW-0812">Transmembrane</keyword>
<accession>A0A345P6Z7</accession>
<evidence type="ECO:0000313" key="11">
    <source>
        <dbReference type="Proteomes" id="UP000253940"/>
    </source>
</evidence>
<evidence type="ECO:0000256" key="6">
    <source>
        <dbReference type="ARBA" id="ARBA00023004"/>
    </source>
</evidence>
<keyword evidence="6 8" id="KW-0408">Iron</keyword>
<feature type="transmembrane region" description="Helical" evidence="8">
    <location>
        <begin position="155"/>
        <end position="173"/>
    </location>
</feature>
<dbReference type="KEGG" id="mbah:HYN46_09525"/>
<comment type="function">
    <text evidence="8">Part of the MsrPQ system that repairs oxidized periplasmic proteins containing methionine sulfoxide residues (Met-O), using respiratory chain electrons. Thus protects these proteins from oxidative-stress damage caused by reactive species of oxygen and chlorine generated by the host defense mechanisms. MsrPQ is essential for the maintenance of envelope integrity under bleach stress, rescuing a wide series of structurally unrelated periplasmic proteins from methionine oxidation. MsrQ provides electrons for reduction to the reductase catalytic subunit MsrP, using the quinone pool of the respiratory chain.</text>
</comment>
<comment type="caution">
    <text evidence="8">Lacks conserved residue(s) required for the propagation of feature annotation.</text>
</comment>
<feature type="transmembrane region" description="Helical" evidence="8">
    <location>
        <begin position="117"/>
        <end position="135"/>
    </location>
</feature>
<keyword evidence="2 8" id="KW-0813">Transport</keyword>